<evidence type="ECO:0000313" key="4">
    <source>
        <dbReference type="Proteomes" id="UP000217446"/>
    </source>
</evidence>
<gene>
    <name evidence="3" type="ORF">SO3561_00726</name>
</gene>
<organism evidence="3 4">
    <name type="scientific">Streptomyces olivochromogenes</name>
    <dbReference type="NCBI Taxonomy" id="1963"/>
    <lineage>
        <taxon>Bacteria</taxon>
        <taxon>Bacillati</taxon>
        <taxon>Actinomycetota</taxon>
        <taxon>Actinomycetes</taxon>
        <taxon>Kitasatosporales</taxon>
        <taxon>Streptomycetaceae</taxon>
        <taxon>Streptomyces</taxon>
    </lineage>
</organism>
<evidence type="ECO:0000256" key="1">
    <source>
        <dbReference type="SAM" id="MobiDB-lite"/>
    </source>
</evidence>
<reference evidence="4" key="1">
    <citation type="submission" date="2017-05" db="EMBL/GenBank/DDBJ databases">
        <title>Streptomyces olivochromogenes NBRC 3561 whole genome shotgun sequence.</title>
        <authorList>
            <person name="Dohra H."/>
            <person name="Kodani S."/>
        </authorList>
    </citation>
    <scope>NUCLEOTIDE SEQUENCE [LARGE SCALE GENOMIC DNA]</scope>
    <source>
        <strain evidence="4">NBRC 3561</strain>
    </source>
</reference>
<dbReference type="Proteomes" id="UP000217446">
    <property type="component" value="Unassembled WGS sequence"/>
</dbReference>
<name>A0A250V4X9_STROL</name>
<dbReference type="EMBL" id="BDQI01000001">
    <property type="protein sequence ID" value="GAX49238.1"/>
    <property type="molecule type" value="Genomic_DNA"/>
</dbReference>
<evidence type="ECO:0000256" key="2">
    <source>
        <dbReference type="SAM" id="SignalP"/>
    </source>
</evidence>
<sequence>MHAIRVASAALLGVTALTLSATAALAGNGDGDGGRDSSRDSSRDSGRGNSITSFGFNVQPQSIAAGGRLRLTAESCDSVARVSSEVFDTVTIPKGQSSATALIDGDARAGSVYQVTFQCGNESGHTELTIAPGRSGTSYSDPTQVQLPASVQRGVNAGVGGSSNGGFDLKEIALGTALIAGCVGTAWSMTRRRVTDEES</sequence>
<protein>
    <submittedName>
        <fullName evidence="3">Lipoprotein</fullName>
    </submittedName>
</protein>
<accession>A0A250V4X9</accession>
<dbReference type="AlphaFoldDB" id="A0A250V4X9"/>
<feature type="chain" id="PRO_5012015719" evidence="2">
    <location>
        <begin position="27"/>
        <end position="199"/>
    </location>
</feature>
<dbReference type="RefSeq" id="WP_067360838.1">
    <property type="nucleotide sequence ID" value="NZ_BDQI01000001.1"/>
</dbReference>
<feature type="signal peptide" evidence="2">
    <location>
        <begin position="1"/>
        <end position="26"/>
    </location>
</feature>
<keyword evidence="2" id="KW-0732">Signal</keyword>
<proteinExistence type="predicted"/>
<feature type="compositionally biased region" description="Basic and acidic residues" evidence="1">
    <location>
        <begin position="32"/>
        <end position="46"/>
    </location>
</feature>
<evidence type="ECO:0000313" key="3">
    <source>
        <dbReference type="EMBL" id="GAX49238.1"/>
    </source>
</evidence>
<keyword evidence="4" id="KW-1185">Reference proteome</keyword>
<feature type="region of interest" description="Disordered" evidence="1">
    <location>
        <begin position="28"/>
        <end position="54"/>
    </location>
</feature>
<comment type="caution">
    <text evidence="3">The sequence shown here is derived from an EMBL/GenBank/DDBJ whole genome shotgun (WGS) entry which is preliminary data.</text>
</comment>
<keyword evidence="3" id="KW-0449">Lipoprotein</keyword>